<organism evidence="5 6">
    <name type="scientific">Reticulomyxa filosa</name>
    <dbReference type="NCBI Taxonomy" id="46433"/>
    <lineage>
        <taxon>Eukaryota</taxon>
        <taxon>Sar</taxon>
        <taxon>Rhizaria</taxon>
        <taxon>Retaria</taxon>
        <taxon>Foraminifera</taxon>
        <taxon>Monothalamids</taxon>
        <taxon>Reticulomyxidae</taxon>
        <taxon>Reticulomyxa</taxon>
    </lineage>
</organism>
<keyword evidence="1" id="KW-0677">Repeat</keyword>
<dbReference type="InterPro" id="IPR011990">
    <property type="entry name" value="TPR-like_helical_dom_sf"/>
</dbReference>
<keyword evidence="4" id="KW-0472">Membrane</keyword>
<dbReference type="Proteomes" id="UP000023152">
    <property type="component" value="Unassembled WGS sequence"/>
</dbReference>
<dbReference type="OrthoDB" id="1658288at2759"/>
<sequence length="382" mass="44020">MNTFERKNKAKVNLTQSNNTSFFQKLSNDKSIEKKNFSIYLMYVIKGKVVILDEVTIDGNVYAIDCEVRCKGSVAITTQLFMTKNAIVDQQLIHVMTPPIQWDTKTHHDIPLQLQDPEDKAEQCSEKKLFNEAIPHLQTHLQLCIDLFGTRHHYVGISYNLLGLAYDDNRQFKKAIQSFEKSLEILSNIFGVNCTFVAQLYYNLGLTYYHKGDYNKCVKCDEQALIIRLGILNSNDESVANSYNALGNAHLNLREYNKSIEYHTKSLQIRKEIFGNENKDVGDSYWNLALAFELNGQGDAACKYYEDSWKVCNIVLGEWYDETVQAKQKVKKLSASQKTNDKFFFSCNNSFVIKRTLFFKHCFAYFTFIGALFSCLFSFPFA</sequence>
<proteinExistence type="predicted"/>
<protein>
    <submittedName>
        <fullName evidence="5">Uncharacterized protein</fullName>
    </submittedName>
</protein>
<dbReference type="Gene3D" id="1.25.40.10">
    <property type="entry name" value="Tetratricopeptide repeat domain"/>
    <property type="match status" value="1"/>
</dbReference>
<evidence type="ECO:0000256" key="1">
    <source>
        <dbReference type="ARBA" id="ARBA00022737"/>
    </source>
</evidence>
<dbReference type="PROSITE" id="PS50005">
    <property type="entry name" value="TPR"/>
    <property type="match status" value="2"/>
</dbReference>
<keyword evidence="6" id="KW-1185">Reference proteome</keyword>
<accession>X6N7F0</accession>
<gene>
    <name evidence="5" type="ORF">RFI_15519</name>
</gene>
<feature type="repeat" description="TPR" evidence="3">
    <location>
        <begin position="156"/>
        <end position="189"/>
    </location>
</feature>
<comment type="caution">
    <text evidence="5">The sequence shown here is derived from an EMBL/GenBank/DDBJ whole genome shotgun (WGS) entry which is preliminary data.</text>
</comment>
<dbReference type="EMBL" id="ASPP01011397">
    <property type="protein sequence ID" value="ETO21684.1"/>
    <property type="molecule type" value="Genomic_DNA"/>
</dbReference>
<dbReference type="PANTHER" id="PTHR45641">
    <property type="entry name" value="TETRATRICOPEPTIDE REPEAT PROTEIN (AFU_ORTHOLOGUE AFUA_6G03870)"/>
    <property type="match status" value="1"/>
</dbReference>
<dbReference type="AlphaFoldDB" id="X6N7F0"/>
<evidence type="ECO:0000313" key="6">
    <source>
        <dbReference type="Proteomes" id="UP000023152"/>
    </source>
</evidence>
<dbReference type="PANTHER" id="PTHR45641:SF19">
    <property type="entry name" value="NEPHROCYSTIN-3"/>
    <property type="match status" value="1"/>
</dbReference>
<keyword evidence="2 3" id="KW-0802">TPR repeat</keyword>
<dbReference type="SMART" id="SM00028">
    <property type="entry name" value="TPR"/>
    <property type="match status" value="4"/>
</dbReference>
<evidence type="ECO:0000256" key="2">
    <source>
        <dbReference type="ARBA" id="ARBA00022803"/>
    </source>
</evidence>
<evidence type="ECO:0000313" key="5">
    <source>
        <dbReference type="EMBL" id="ETO21684.1"/>
    </source>
</evidence>
<keyword evidence="4" id="KW-1133">Transmembrane helix</keyword>
<reference evidence="5 6" key="1">
    <citation type="journal article" date="2013" name="Curr. Biol.">
        <title>The Genome of the Foraminiferan Reticulomyxa filosa.</title>
        <authorList>
            <person name="Glockner G."/>
            <person name="Hulsmann N."/>
            <person name="Schleicher M."/>
            <person name="Noegel A.A."/>
            <person name="Eichinger L."/>
            <person name="Gallinger C."/>
            <person name="Pawlowski J."/>
            <person name="Sierra R."/>
            <person name="Euteneuer U."/>
            <person name="Pillet L."/>
            <person name="Moustafa A."/>
            <person name="Platzer M."/>
            <person name="Groth M."/>
            <person name="Szafranski K."/>
            <person name="Schliwa M."/>
        </authorList>
    </citation>
    <scope>NUCLEOTIDE SEQUENCE [LARGE SCALE GENOMIC DNA]</scope>
</reference>
<feature type="transmembrane region" description="Helical" evidence="4">
    <location>
        <begin position="362"/>
        <end position="381"/>
    </location>
</feature>
<evidence type="ECO:0000256" key="4">
    <source>
        <dbReference type="SAM" id="Phobius"/>
    </source>
</evidence>
<dbReference type="InterPro" id="IPR019734">
    <property type="entry name" value="TPR_rpt"/>
</dbReference>
<dbReference type="SUPFAM" id="SSF48452">
    <property type="entry name" value="TPR-like"/>
    <property type="match status" value="1"/>
</dbReference>
<keyword evidence="4" id="KW-0812">Transmembrane</keyword>
<name>X6N7F0_RETFI</name>
<evidence type="ECO:0000256" key="3">
    <source>
        <dbReference type="PROSITE-ProRule" id="PRU00339"/>
    </source>
</evidence>
<feature type="repeat" description="TPR" evidence="3">
    <location>
        <begin position="240"/>
        <end position="273"/>
    </location>
</feature>
<dbReference type="Pfam" id="PF13424">
    <property type="entry name" value="TPR_12"/>
    <property type="match status" value="2"/>
</dbReference>